<dbReference type="Pfam" id="PF05592">
    <property type="entry name" value="Bac_rhamnosid"/>
    <property type="match status" value="1"/>
</dbReference>
<evidence type="ECO:0000256" key="1">
    <source>
        <dbReference type="ARBA" id="ARBA00001445"/>
    </source>
</evidence>
<dbReference type="Pfam" id="PF17390">
    <property type="entry name" value="Bac_rhamnosid_C"/>
    <property type="match status" value="1"/>
</dbReference>
<accession>A0AAJ2PP30</accession>
<dbReference type="Gene3D" id="2.60.40.10">
    <property type="entry name" value="Immunoglobulins"/>
    <property type="match status" value="1"/>
</dbReference>
<dbReference type="Pfam" id="PF25788">
    <property type="entry name" value="Ig_Rha78A_N"/>
    <property type="match status" value="1"/>
</dbReference>
<dbReference type="InterPro" id="IPR012341">
    <property type="entry name" value="6hp_glycosidase-like_sf"/>
</dbReference>
<evidence type="ECO:0000259" key="7">
    <source>
        <dbReference type="Pfam" id="PF17390"/>
    </source>
</evidence>
<evidence type="ECO:0000256" key="3">
    <source>
        <dbReference type="ARBA" id="ARBA00022801"/>
    </source>
</evidence>
<dbReference type="RefSeq" id="WP_319691244.1">
    <property type="nucleotide sequence ID" value="NZ_JARAWN010000055.1"/>
</dbReference>
<dbReference type="PROSITE" id="PS51318">
    <property type="entry name" value="TAT"/>
    <property type="match status" value="1"/>
</dbReference>
<organism evidence="8 9">
    <name type="scientific">Streptomyces europaeiscabiei</name>
    <dbReference type="NCBI Taxonomy" id="146819"/>
    <lineage>
        <taxon>Bacteria</taxon>
        <taxon>Bacillati</taxon>
        <taxon>Actinomycetota</taxon>
        <taxon>Actinomycetes</taxon>
        <taxon>Kitasatosporales</taxon>
        <taxon>Streptomycetaceae</taxon>
        <taxon>Streptomyces</taxon>
    </lineage>
</organism>
<dbReference type="Gene3D" id="1.50.10.10">
    <property type="match status" value="1"/>
</dbReference>
<feature type="domain" description="Alpha-L-rhamnosidase C-terminal" evidence="7">
    <location>
        <begin position="956"/>
        <end position="1017"/>
    </location>
</feature>
<dbReference type="InterPro" id="IPR013737">
    <property type="entry name" value="Bac_rhamnosid_N"/>
</dbReference>
<dbReference type="Gene3D" id="2.60.420.10">
    <property type="entry name" value="Maltose phosphorylase, domain 3"/>
    <property type="match status" value="1"/>
</dbReference>
<dbReference type="InterPro" id="IPR035396">
    <property type="entry name" value="Bac_rhamnosid6H"/>
</dbReference>
<feature type="domain" description="Alpha-L-rhamnosidase concanavalin-like" evidence="4">
    <location>
        <begin position="525"/>
        <end position="611"/>
    </location>
</feature>
<dbReference type="Pfam" id="PF17389">
    <property type="entry name" value="Bac_rhamnosid6H"/>
    <property type="match status" value="1"/>
</dbReference>
<dbReference type="GO" id="GO:0030596">
    <property type="term" value="F:alpha-L-rhamnosidase activity"/>
    <property type="evidence" value="ECO:0007669"/>
    <property type="project" value="UniProtKB-EC"/>
</dbReference>
<gene>
    <name evidence="8" type="ORF">PV367_12180</name>
</gene>
<dbReference type="EC" id="3.2.1.40" evidence="2"/>
<dbReference type="AlphaFoldDB" id="A0AAJ2PP30"/>
<dbReference type="PANTHER" id="PTHR33307">
    <property type="entry name" value="ALPHA-RHAMNOSIDASE (EUROFUNG)"/>
    <property type="match status" value="1"/>
</dbReference>
<dbReference type="Proteomes" id="UP001273589">
    <property type="component" value="Unassembled WGS sequence"/>
</dbReference>
<sequence length="1070" mass="114801">MAQDVSRRRLLQFGGIAAASVVLSGPRPFSATGPVGMAAVAEATPAPTGMLTDLLPQALGTSAGQNPRFSWQVPDLREGTVQRAYQLQLAATPGGFEDDDQLVWDSGKQDSVDSTAVPYGGPALKPRTAYWWRVRSWVNKRSAWSEPVLLATSVEDEWEAKPIWVPAGPVMTDGTFTVRVKITAVAAGLWFRATNTANNYMWQLRAGTTGVLRKHVCVNGTYTVLGEVKLPFAVTAGEWIDLGVTMTGATFTTTVNGTVVDTTTDSRYASGNVGLRNGSTESQTYDRVTFTAADGTVLLDDDFASDKGTFATGTVSGGVLTVPTGASSLSSYGADDTWALLRHEYDTKAGKEIAAAILYVAATSPDPARQYVAKVWSNGTTVGYASVRSGAGTAYQAFDVTSTLRADGKANALAALCWTTSQQKFLAQLEITYTDGSRSTVASGDGWKARRQAGLLPSKGSAGSSYFTVPQEYWDLRREPVGWTKPGFDDGDWLRPVVRTAIDGLVPALIEAIRPHDVTPASVTEVADGRWLVDLGREIVGGLALEVTGGAGDTVEVRLGEELNTDGTVKYQLRATNTYREVWTLRDGEQRFEHWGYRGFRWAELRTTLDLSKAAVTGRAWRLDWNDSDASFRSSDADLDRVWELCRYSIEATRGDLYTDTPTRERGPYEGDALINQLSEYGVQRSYALARWSNDYLVRKGTWPTEYRLMCAISAWEDYLATGDDRQLAKDYDLLTAKNLTSYLDSQGLVRKAAGSTSQDLGDLVDWPAASRDGYVFTNVNTVVNAFQYAAFEALAGCAAALGKDADATALRGRADTLATAMRATLLDSAGGRFLDGVGTTHSAQHATAFPVALGVAEGLDDKVLARLGDTLAAGGMKVSVYGSQFLLDALFRLGRSDAALALLTSTATNSWLHMLDALKATIVTEAWDPALKSNMTLSHAWASAPANAVARHILGVQVTEPGAAGFRIRPRTGSLTEVDGTVPSLRGPVSVQVQRSGDTHTTRVTLPPNSSAVLEVEIGDAAPKAYRVKAVTPRGEGSAKVESFTDLTGTVLRIGPLGSGTTEVRRKTS</sequence>
<keyword evidence="3 8" id="KW-0378">Hydrolase</keyword>
<evidence type="ECO:0000259" key="6">
    <source>
        <dbReference type="Pfam" id="PF17389"/>
    </source>
</evidence>
<evidence type="ECO:0000259" key="5">
    <source>
        <dbReference type="Pfam" id="PF08531"/>
    </source>
</evidence>
<reference evidence="8" key="1">
    <citation type="journal article" date="2023" name="Microb. Genom.">
        <title>Mesoterricola silvestris gen. nov., sp. nov., Mesoterricola sediminis sp. nov., Geothrix oryzae sp. nov., Geothrix edaphica sp. nov., Geothrix rubra sp. nov., and Geothrix limicola sp. nov., six novel members of Acidobacteriota isolated from soils.</title>
        <authorList>
            <person name="Weisberg A.J."/>
            <person name="Pearce E."/>
            <person name="Kramer C.G."/>
            <person name="Chang J.H."/>
            <person name="Clarke C.R."/>
        </authorList>
    </citation>
    <scope>NUCLEOTIDE SEQUENCE</scope>
    <source>
        <strain evidence="8">ND06-05F</strain>
    </source>
</reference>
<dbReference type="InterPro" id="IPR035398">
    <property type="entry name" value="Bac_rhamnosid_C"/>
</dbReference>
<dbReference type="EMBL" id="JARAWN010000055">
    <property type="protein sequence ID" value="MDX3130536.1"/>
    <property type="molecule type" value="Genomic_DNA"/>
</dbReference>
<protein>
    <recommendedName>
        <fullName evidence="2">alpha-L-rhamnosidase</fullName>
        <ecNumber evidence="2">3.2.1.40</ecNumber>
    </recommendedName>
</protein>
<evidence type="ECO:0000259" key="4">
    <source>
        <dbReference type="Pfam" id="PF05592"/>
    </source>
</evidence>
<evidence type="ECO:0000313" key="9">
    <source>
        <dbReference type="Proteomes" id="UP001273589"/>
    </source>
</evidence>
<dbReference type="Gene3D" id="2.60.120.260">
    <property type="entry name" value="Galactose-binding domain-like"/>
    <property type="match status" value="2"/>
</dbReference>
<dbReference type="InterPro" id="IPR016007">
    <property type="entry name" value="Alpha_rhamnosid"/>
</dbReference>
<evidence type="ECO:0000313" key="8">
    <source>
        <dbReference type="EMBL" id="MDX3130536.1"/>
    </source>
</evidence>
<comment type="catalytic activity">
    <reaction evidence="1">
        <text>Hydrolysis of terminal non-reducing alpha-L-rhamnose residues in alpha-L-rhamnosides.</text>
        <dbReference type="EC" id="3.2.1.40"/>
    </reaction>
</comment>
<dbReference type="InterPro" id="IPR006311">
    <property type="entry name" value="TAT_signal"/>
</dbReference>
<evidence type="ECO:0000256" key="2">
    <source>
        <dbReference type="ARBA" id="ARBA00012652"/>
    </source>
</evidence>
<dbReference type="PANTHER" id="PTHR33307:SF6">
    <property type="entry name" value="ALPHA-RHAMNOSIDASE (EUROFUNG)-RELATED"/>
    <property type="match status" value="1"/>
</dbReference>
<dbReference type="Pfam" id="PF08531">
    <property type="entry name" value="Bac_rhamnosid_N"/>
    <property type="match status" value="1"/>
</dbReference>
<comment type="caution">
    <text evidence="8">The sequence shown here is derived from an EMBL/GenBank/DDBJ whole genome shotgun (WGS) entry which is preliminary data.</text>
</comment>
<dbReference type="SUPFAM" id="SSF48208">
    <property type="entry name" value="Six-hairpin glycosidases"/>
    <property type="match status" value="1"/>
</dbReference>
<proteinExistence type="predicted"/>
<dbReference type="InterPro" id="IPR008902">
    <property type="entry name" value="Rhamnosid_concanavalin"/>
</dbReference>
<feature type="domain" description="Bacterial alpha-L-rhamnosidase N-terminal" evidence="5">
    <location>
        <begin position="417"/>
        <end position="502"/>
    </location>
</feature>
<dbReference type="InterPro" id="IPR008928">
    <property type="entry name" value="6-hairpin_glycosidase_sf"/>
</dbReference>
<dbReference type="InterPro" id="IPR013783">
    <property type="entry name" value="Ig-like_fold"/>
</dbReference>
<dbReference type="Gene3D" id="2.60.120.560">
    <property type="entry name" value="Exo-inulinase, domain 1"/>
    <property type="match status" value="1"/>
</dbReference>
<name>A0AAJ2PP30_9ACTN</name>
<dbReference type="GO" id="GO:0005975">
    <property type="term" value="P:carbohydrate metabolic process"/>
    <property type="evidence" value="ECO:0007669"/>
    <property type="project" value="InterPro"/>
</dbReference>
<feature type="domain" description="Alpha-L-rhamnosidase six-hairpin glycosidase" evidence="6">
    <location>
        <begin position="630"/>
        <end position="948"/>
    </location>
</feature>